<evidence type="ECO:0000313" key="2">
    <source>
        <dbReference type="Proteomes" id="UP000054217"/>
    </source>
</evidence>
<name>A0A0C3N1J8_PISTI</name>
<keyword evidence="2" id="KW-1185">Reference proteome</keyword>
<evidence type="ECO:0000313" key="1">
    <source>
        <dbReference type="EMBL" id="KIN94949.1"/>
    </source>
</evidence>
<sequence length="86" mass="9679">SYSHRNRTAYQFPLTGREVMLTTATVNQKRHACCQPEDDRMATSRVGNSVLLDFSLDLYLFRGGFVVCTTLRCLVPSTYPIGSTRS</sequence>
<dbReference type="InParanoid" id="A0A0C3N1J8"/>
<gene>
    <name evidence="1" type="ORF">M404DRAFT_1007971</name>
</gene>
<proteinExistence type="predicted"/>
<dbReference type="AlphaFoldDB" id="A0A0C3N1J8"/>
<organism evidence="1 2">
    <name type="scientific">Pisolithus tinctorius Marx 270</name>
    <dbReference type="NCBI Taxonomy" id="870435"/>
    <lineage>
        <taxon>Eukaryota</taxon>
        <taxon>Fungi</taxon>
        <taxon>Dikarya</taxon>
        <taxon>Basidiomycota</taxon>
        <taxon>Agaricomycotina</taxon>
        <taxon>Agaricomycetes</taxon>
        <taxon>Agaricomycetidae</taxon>
        <taxon>Boletales</taxon>
        <taxon>Sclerodermatineae</taxon>
        <taxon>Pisolithaceae</taxon>
        <taxon>Pisolithus</taxon>
    </lineage>
</organism>
<reference evidence="2" key="2">
    <citation type="submission" date="2015-01" db="EMBL/GenBank/DDBJ databases">
        <title>Evolutionary Origins and Diversification of the Mycorrhizal Mutualists.</title>
        <authorList>
            <consortium name="DOE Joint Genome Institute"/>
            <consortium name="Mycorrhizal Genomics Consortium"/>
            <person name="Kohler A."/>
            <person name="Kuo A."/>
            <person name="Nagy L.G."/>
            <person name="Floudas D."/>
            <person name="Copeland A."/>
            <person name="Barry K.W."/>
            <person name="Cichocki N."/>
            <person name="Veneault-Fourrey C."/>
            <person name="LaButti K."/>
            <person name="Lindquist E.A."/>
            <person name="Lipzen A."/>
            <person name="Lundell T."/>
            <person name="Morin E."/>
            <person name="Murat C."/>
            <person name="Riley R."/>
            <person name="Ohm R."/>
            <person name="Sun H."/>
            <person name="Tunlid A."/>
            <person name="Henrissat B."/>
            <person name="Grigoriev I.V."/>
            <person name="Hibbett D.S."/>
            <person name="Martin F."/>
        </authorList>
    </citation>
    <scope>NUCLEOTIDE SEQUENCE [LARGE SCALE GENOMIC DNA]</scope>
    <source>
        <strain evidence="2">Marx 270</strain>
    </source>
</reference>
<dbReference type="EMBL" id="KN832082">
    <property type="protein sequence ID" value="KIN94949.1"/>
    <property type="molecule type" value="Genomic_DNA"/>
</dbReference>
<dbReference type="Proteomes" id="UP000054217">
    <property type="component" value="Unassembled WGS sequence"/>
</dbReference>
<feature type="non-terminal residue" evidence="1">
    <location>
        <position position="1"/>
    </location>
</feature>
<dbReference type="HOGENOM" id="CLU_2503995_0_0_1"/>
<reference evidence="1 2" key="1">
    <citation type="submission" date="2014-04" db="EMBL/GenBank/DDBJ databases">
        <authorList>
            <consortium name="DOE Joint Genome Institute"/>
            <person name="Kuo A."/>
            <person name="Kohler A."/>
            <person name="Costa M.D."/>
            <person name="Nagy L.G."/>
            <person name="Floudas D."/>
            <person name="Copeland A."/>
            <person name="Barry K.W."/>
            <person name="Cichocki N."/>
            <person name="Veneault-Fourrey C."/>
            <person name="LaButti K."/>
            <person name="Lindquist E.A."/>
            <person name="Lipzen A."/>
            <person name="Lundell T."/>
            <person name="Morin E."/>
            <person name="Murat C."/>
            <person name="Sun H."/>
            <person name="Tunlid A."/>
            <person name="Henrissat B."/>
            <person name="Grigoriev I.V."/>
            <person name="Hibbett D.S."/>
            <person name="Martin F."/>
            <person name="Nordberg H.P."/>
            <person name="Cantor M.N."/>
            <person name="Hua S.X."/>
        </authorList>
    </citation>
    <scope>NUCLEOTIDE SEQUENCE [LARGE SCALE GENOMIC DNA]</scope>
    <source>
        <strain evidence="1 2">Marx 270</strain>
    </source>
</reference>
<protein>
    <submittedName>
        <fullName evidence="1">Uncharacterized protein</fullName>
    </submittedName>
</protein>
<accession>A0A0C3N1J8</accession>